<reference evidence="5" key="1">
    <citation type="submission" date="2022-06" db="EMBL/GenBank/DDBJ databases">
        <title>Genome sequencing of Brevibacillus sp. BB3-R1.</title>
        <authorList>
            <person name="Heo J."/>
            <person name="Lee D."/>
            <person name="Won M."/>
            <person name="Han B.-H."/>
            <person name="Hong S.-B."/>
            <person name="Kwon S.-W."/>
        </authorList>
    </citation>
    <scope>NUCLEOTIDE SEQUENCE</scope>
    <source>
        <strain evidence="5">BB3-R1</strain>
    </source>
</reference>
<evidence type="ECO:0000313" key="5">
    <source>
        <dbReference type="EMBL" id="USG65999.1"/>
    </source>
</evidence>
<dbReference type="InterPro" id="IPR005650">
    <property type="entry name" value="BlaI_family"/>
</dbReference>
<keyword evidence="2" id="KW-0805">Transcription regulation</keyword>
<accession>A0ABY4WH14</accession>
<dbReference type="Gene3D" id="1.10.4040.10">
    <property type="entry name" value="Penicillinase repressor domain"/>
    <property type="match status" value="1"/>
</dbReference>
<dbReference type="Gene3D" id="1.10.10.10">
    <property type="entry name" value="Winged helix-like DNA-binding domain superfamily/Winged helix DNA-binding domain"/>
    <property type="match status" value="1"/>
</dbReference>
<protein>
    <submittedName>
        <fullName evidence="5">BlaI/MecI/CopY family transcriptional regulator</fullName>
    </submittedName>
</protein>
<evidence type="ECO:0000256" key="4">
    <source>
        <dbReference type="ARBA" id="ARBA00023163"/>
    </source>
</evidence>
<name>A0ABY4WH14_9BACL</name>
<keyword evidence="6" id="KW-1185">Reference proteome</keyword>
<dbReference type="PIRSF" id="PIRSF019455">
    <property type="entry name" value="CopR_AtkY"/>
    <property type="match status" value="1"/>
</dbReference>
<dbReference type="Pfam" id="PF03965">
    <property type="entry name" value="Penicillinase_R"/>
    <property type="match status" value="1"/>
</dbReference>
<sequence>MDEQPRISDAEWEIMKVLWAESPATASDIIMALRDNKSWKDKTIKTLISRLVQKGIIQYTQVNRLYYYSPVLSEEDCKRAERESFLQRVYGGALKPMLVHFLQDEKLSSKEIDELRKILSEKEN</sequence>
<dbReference type="InterPro" id="IPR036390">
    <property type="entry name" value="WH_DNA-bd_sf"/>
</dbReference>
<keyword evidence="4" id="KW-0804">Transcription</keyword>
<keyword evidence="3" id="KW-0238">DNA-binding</keyword>
<dbReference type="EMBL" id="CP098755">
    <property type="protein sequence ID" value="USG65999.1"/>
    <property type="molecule type" value="Genomic_DNA"/>
</dbReference>
<dbReference type="Proteomes" id="UP001056500">
    <property type="component" value="Chromosome"/>
</dbReference>
<comment type="similarity">
    <text evidence="1">Belongs to the BlaI transcriptional regulatory family.</text>
</comment>
<proteinExistence type="inferred from homology"/>
<organism evidence="5 6">
    <name type="scientific">Brevibacillus ruminantium</name>
    <dbReference type="NCBI Taxonomy" id="2950604"/>
    <lineage>
        <taxon>Bacteria</taxon>
        <taxon>Bacillati</taxon>
        <taxon>Bacillota</taxon>
        <taxon>Bacilli</taxon>
        <taxon>Bacillales</taxon>
        <taxon>Paenibacillaceae</taxon>
        <taxon>Brevibacillus</taxon>
    </lineage>
</organism>
<evidence type="ECO:0000313" key="6">
    <source>
        <dbReference type="Proteomes" id="UP001056500"/>
    </source>
</evidence>
<dbReference type="InterPro" id="IPR036388">
    <property type="entry name" value="WH-like_DNA-bd_sf"/>
</dbReference>
<evidence type="ECO:0000256" key="2">
    <source>
        <dbReference type="ARBA" id="ARBA00023015"/>
    </source>
</evidence>
<dbReference type="SUPFAM" id="SSF46785">
    <property type="entry name" value="Winged helix' DNA-binding domain"/>
    <property type="match status" value="1"/>
</dbReference>
<dbReference type="RefSeq" id="WP_251873083.1">
    <property type="nucleotide sequence ID" value="NZ_CP098755.1"/>
</dbReference>
<gene>
    <name evidence="5" type="ORF">NDK47_01185</name>
</gene>
<evidence type="ECO:0000256" key="1">
    <source>
        <dbReference type="ARBA" id="ARBA00011046"/>
    </source>
</evidence>
<evidence type="ECO:0000256" key="3">
    <source>
        <dbReference type="ARBA" id="ARBA00023125"/>
    </source>
</evidence>